<keyword evidence="8" id="KW-1185">Reference proteome</keyword>
<evidence type="ECO:0000256" key="2">
    <source>
        <dbReference type="ARBA" id="ARBA00023015"/>
    </source>
</evidence>
<dbReference type="KEGG" id="tad:TRIADDRAFT_59121"/>
<dbReference type="PhylomeDB" id="B3S4K7"/>
<dbReference type="GO" id="GO:0006357">
    <property type="term" value="P:regulation of transcription by RNA polymerase II"/>
    <property type="evidence" value="ECO:0007669"/>
    <property type="project" value="InterPro"/>
</dbReference>
<keyword evidence="5" id="KW-0010">Activator</keyword>
<comment type="subcellular location">
    <subcellularLocation>
        <location evidence="1 5">Nucleus</location>
    </subcellularLocation>
</comment>
<dbReference type="InParanoid" id="B3S4K7"/>
<dbReference type="Proteomes" id="UP000009022">
    <property type="component" value="Unassembled WGS sequence"/>
</dbReference>
<comment type="similarity">
    <text evidence="5">Belongs to the Mediator complex subunit 19 family.</text>
</comment>
<comment type="function">
    <text evidence="5">Component of the Mediator complex, a coactivator involved in the regulated transcription of nearly all RNA polymerase II-dependent genes. Mediator functions as a bridge to convey information from gene-specific regulatory proteins to the basal RNA polymerase II transcription machinery. Mediator is recruited to promoters by direct interactions with regulatory proteins and serves as a scaffold for the assembly of a functional preinitiation complex with RNA polymerase II and the general transcription factors.</text>
</comment>
<evidence type="ECO:0000256" key="1">
    <source>
        <dbReference type="ARBA" id="ARBA00004123"/>
    </source>
</evidence>
<accession>B3S4K7</accession>
<keyword evidence="2 5" id="KW-0805">Transcription regulation</keyword>
<evidence type="ECO:0000313" key="8">
    <source>
        <dbReference type="Proteomes" id="UP000009022"/>
    </source>
</evidence>
<reference evidence="7 8" key="1">
    <citation type="journal article" date="2008" name="Nature">
        <title>The Trichoplax genome and the nature of placozoans.</title>
        <authorList>
            <person name="Srivastava M."/>
            <person name="Begovic E."/>
            <person name="Chapman J."/>
            <person name="Putnam N.H."/>
            <person name="Hellsten U."/>
            <person name="Kawashima T."/>
            <person name="Kuo A."/>
            <person name="Mitros T."/>
            <person name="Salamov A."/>
            <person name="Carpenter M.L."/>
            <person name="Signorovitch A.Y."/>
            <person name="Moreno M.A."/>
            <person name="Kamm K."/>
            <person name="Grimwood J."/>
            <person name="Schmutz J."/>
            <person name="Shapiro H."/>
            <person name="Grigoriev I.V."/>
            <person name="Buss L.W."/>
            <person name="Schierwater B."/>
            <person name="Dellaporta S.L."/>
            <person name="Rokhsar D.S."/>
        </authorList>
    </citation>
    <scope>NUCLEOTIDE SEQUENCE [LARGE SCALE GENOMIC DNA]</scope>
    <source>
        <strain evidence="7 8">Grell-BS-1999</strain>
    </source>
</reference>
<dbReference type="GO" id="GO:0016592">
    <property type="term" value="C:mediator complex"/>
    <property type="evidence" value="ECO:0007669"/>
    <property type="project" value="InterPro"/>
</dbReference>
<feature type="region of interest" description="Disordered" evidence="6">
    <location>
        <begin position="1"/>
        <end position="24"/>
    </location>
</feature>
<keyword evidence="3 5" id="KW-0804">Transcription</keyword>
<feature type="compositionally biased region" description="Basic residues" evidence="6">
    <location>
        <begin position="122"/>
        <end position="134"/>
    </location>
</feature>
<proteinExistence type="inferred from homology"/>
<keyword evidence="4 5" id="KW-0539">Nucleus</keyword>
<protein>
    <recommendedName>
        <fullName evidence="5">Mediator of RNA polymerase II transcription subunit 19</fullName>
    </recommendedName>
    <alternativeName>
        <fullName evidence="5">Mediator complex subunit 19</fullName>
    </alternativeName>
</protein>
<name>B3S4K7_TRIAD</name>
<gene>
    <name evidence="5" type="primary">MED19</name>
    <name evidence="7" type="ORF">TRIADDRAFT_59121</name>
</gene>
<organism evidence="7 8">
    <name type="scientific">Trichoplax adhaerens</name>
    <name type="common">Trichoplax reptans</name>
    <dbReference type="NCBI Taxonomy" id="10228"/>
    <lineage>
        <taxon>Eukaryota</taxon>
        <taxon>Metazoa</taxon>
        <taxon>Placozoa</taxon>
        <taxon>Uniplacotomia</taxon>
        <taxon>Trichoplacea</taxon>
        <taxon>Trichoplacidae</taxon>
        <taxon>Trichoplax</taxon>
    </lineage>
</organism>
<dbReference type="InterPro" id="IPR019403">
    <property type="entry name" value="Mediator_Med19_met"/>
</dbReference>
<evidence type="ECO:0000256" key="6">
    <source>
        <dbReference type="SAM" id="MobiDB-lite"/>
    </source>
</evidence>
<comment type="subunit">
    <text evidence="5">Component of the Mediator complex.</text>
</comment>
<dbReference type="Pfam" id="PF10278">
    <property type="entry name" value="Med19"/>
    <property type="match status" value="1"/>
</dbReference>
<evidence type="ECO:0000256" key="3">
    <source>
        <dbReference type="ARBA" id="ARBA00023163"/>
    </source>
</evidence>
<evidence type="ECO:0000256" key="4">
    <source>
        <dbReference type="ARBA" id="ARBA00023242"/>
    </source>
</evidence>
<evidence type="ECO:0000256" key="5">
    <source>
        <dbReference type="RuleBase" id="RU364151"/>
    </source>
</evidence>
<sequence>MESGFGEHEKDNSTERSKPDRNRNEFSNFYLLSDNPVVPAKMSGASNLIVECDLIDIYNQYHGRKLKENLSTFLPELPGRVDVPVTKADPGELKVDGHNNTGADDEIKRHKKLRRQEEGEKKKKKKEKKKKKLL</sequence>
<dbReference type="STRING" id="10228.B3S4K7"/>
<dbReference type="CTD" id="6756243"/>
<dbReference type="AlphaFoldDB" id="B3S4K7"/>
<dbReference type="RefSeq" id="XP_002115192.1">
    <property type="nucleotide sequence ID" value="XM_002115156.1"/>
</dbReference>
<dbReference type="GeneID" id="6756243"/>
<dbReference type="EMBL" id="DS985249">
    <property type="protein sequence ID" value="EDV22648.1"/>
    <property type="molecule type" value="Genomic_DNA"/>
</dbReference>
<dbReference type="GO" id="GO:0003712">
    <property type="term" value="F:transcription coregulator activity"/>
    <property type="evidence" value="ECO:0007669"/>
    <property type="project" value="InterPro"/>
</dbReference>
<dbReference type="OrthoDB" id="10044050at2759"/>
<dbReference type="HOGENOM" id="CLU_1898888_0_0_1"/>
<evidence type="ECO:0000313" key="7">
    <source>
        <dbReference type="EMBL" id="EDV22648.1"/>
    </source>
</evidence>
<feature type="region of interest" description="Disordered" evidence="6">
    <location>
        <begin position="80"/>
        <end position="134"/>
    </location>
</feature>